<dbReference type="Gene3D" id="3.30.70.1320">
    <property type="entry name" value="Multidrug efflux transporter AcrB pore domain like"/>
    <property type="match status" value="1"/>
</dbReference>
<dbReference type="Gene3D" id="3.30.2090.10">
    <property type="entry name" value="Multidrug efflux transporter AcrB TolC docking domain, DN and DC subdomains"/>
    <property type="match status" value="2"/>
</dbReference>
<reference evidence="3 4" key="1">
    <citation type="journal article" date="2003" name="Int. J. Syst. Evol. Microbiol.">
        <title>Virgibacillus carmonensis sp. nov., Virgibacillus necropolis sp. nov. and Virgibacillus picturae sp. nov., three novel species isolated from deteriorated mural paintings, transfer of the species of the genus salibacillus to Virgibacillus, as Virgibacillus marismortui comb. nov. and Virgibacillus salexigens comb. nov., and emended description of the genus Virgibacillus.</title>
        <authorList>
            <person name="Heyrman J."/>
            <person name="Logan N.A."/>
            <person name="Busse H.J."/>
            <person name="Balcaen A."/>
            <person name="Lebbe L."/>
            <person name="Rodriguez-Diaz M."/>
            <person name="Swings J."/>
            <person name="De Vos P."/>
        </authorList>
    </citation>
    <scope>NUCLEOTIDE SEQUENCE [LARGE SCALE GENOMIC DNA]</scope>
    <source>
        <strain evidence="3 4">LMG 19488</strain>
    </source>
</reference>
<keyword evidence="2" id="KW-1133">Transmembrane helix</keyword>
<dbReference type="GO" id="GO:0042910">
    <property type="term" value="F:xenobiotic transmembrane transporter activity"/>
    <property type="evidence" value="ECO:0007669"/>
    <property type="project" value="TreeGrafter"/>
</dbReference>
<evidence type="ECO:0000313" key="4">
    <source>
        <dbReference type="Proteomes" id="UP000204391"/>
    </source>
</evidence>
<feature type="region of interest" description="Disordered" evidence="1">
    <location>
        <begin position="246"/>
        <end position="272"/>
    </location>
</feature>
<feature type="transmembrane region" description="Helical" evidence="2">
    <location>
        <begin position="486"/>
        <end position="509"/>
    </location>
</feature>
<dbReference type="PANTHER" id="PTHR32063:SF0">
    <property type="entry name" value="SWARMING MOTILITY PROTEIN SWRC"/>
    <property type="match status" value="1"/>
</dbReference>
<feature type="transmembrane region" description="Helical" evidence="2">
    <location>
        <begin position="12"/>
        <end position="31"/>
    </location>
</feature>
<keyword evidence="4" id="KW-1185">Reference proteome</keyword>
<evidence type="ECO:0000256" key="2">
    <source>
        <dbReference type="SAM" id="Phobius"/>
    </source>
</evidence>
<feature type="transmembrane region" description="Helical" evidence="2">
    <location>
        <begin position="928"/>
        <end position="953"/>
    </location>
</feature>
<dbReference type="Gene3D" id="3.30.70.1430">
    <property type="entry name" value="Multidrug efflux transporter AcrB pore domain"/>
    <property type="match status" value="2"/>
</dbReference>
<dbReference type="Proteomes" id="UP000204391">
    <property type="component" value="Chromosome"/>
</dbReference>
<feature type="transmembrane region" description="Helical" evidence="2">
    <location>
        <begin position="1005"/>
        <end position="1028"/>
    </location>
</feature>
<evidence type="ECO:0000313" key="3">
    <source>
        <dbReference type="EMBL" id="ASN03566.1"/>
    </source>
</evidence>
<name>A0A221M7E2_9BACI</name>
<dbReference type="Gene3D" id="3.30.70.1440">
    <property type="entry name" value="Multidrug efflux transporter AcrB pore domain"/>
    <property type="match status" value="1"/>
</dbReference>
<dbReference type="Gene3D" id="1.20.1640.10">
    <property type="entry name" value="Multidrug efflux transporter AcrB transmembrane domain"/>
    <property type="match status" value="2"/>
</dbReference>
<gene>
    <name evidence="3" type="ORF">CFK40_00270</name>
</gene>
<dbReference type="GO" id="GO:0005886">
    <property type="term" value="C:plasma membrane"/>
    <property type="evidence" value="ECO:0007669"/>
    <property type="project" value="TreeGrafter"/>
</dbReference>
<dbReference type="PANTHER" id="PTHR32063">
    <property type="match status" value="1"/>
</dbReference>
<sequence>MKQIINFSLNNKLAIWILTIMVVVAGLYSGLNMKQETMPDITLPNVSVLTTYPGAAPDEVAEEVTVPIEQRVQNLKGVELVSSTSLANASSIQIQFSFDSDMDKATSEVESALSDLNLPEGAKEPQVSRLSLNAFPVIALSISNEDQSLEQLTTTVEGKVVPELEGIEGVSDAQITGQQVQKVTINFNENELTKYGLNQKTIQQLIQGSDISFPLGLTNFDGNVKNLVIDGNVATVDDLRNLEIPITPSQSGQSAAQQGSAPEQNPEQQGSLQLPTVPLGELAEIKVAGEAESISRTNGEDSIGIQIVKAADANTVDVVNGVKDALSKFEDNLGLTITTTFDQGEPIEEAVSTMLSKALFGAIFAVVIILLFLRSIKTTLISIISIPLSLLMAVFLLHQMDITLNIMTLGALTVAIGRVIDDSIVVVENIYRRMALSGEKLRGKELIREATRQMFIPIFSSTIVTIAVFLPLGLVSGQVGEMFLPFALAVVFALSASLIVAVTIVPMLAHSLFKKGLAGNAAKEVTKSHAKPSKLANFYKGILDFTLNHKLITFGGASVVLVLSLFLVPIIGVSFLPVQEQKMLMVTYSPEPGQTREEAEEVALDAEELFSDRAGVTTYQYSLGGGSPMSMMGMGGGNSALFYVEYADDFENFSGEDTKVVETLNKTTENGEWGTIDFAGMGASGLQLFVYGDNMEEIQSAVGQILPTMKDHNDLEKVESSISEAYDQYTLVANQEKLSQYGLTAAQVGMKLSSAGEAPILTTVKHDGEDVNVYIEVEEKQYDSIEDLTNSEIQTPLGTTVKLGEVVDVEEGKSPDTIERREGKMYASLTAEVKTNDVAAVSTEVENEINELDLSNGVNVEFGGVTEQINESFMQLGLAMLAAIAIVYFVLVVTFGGALAPLAILFSLPFTIIGGLVALWIADEPLSVSAMIGALMLIGIVVTNAIVLIDRVIHKEKEGLSTREALLEAGSTRLRPILMTALATIGALIPLAIGMEGGGLISKGLGLTVIGGLTSSTLLTLVIVPIVYEAFAKFRKKDIKE</sequence>
<feature type="transmembrane region" description="Helical" evidence="2">
    <location>
        <begin position="974"/>
        <end position="993"/>
    </location>
</feature>
<dbReference type="InterPro" id="IPR027463">
    <property type="entry name" value="AcrB_DN_DC_subdom"/>
</dbReference>
<feature type="transmembrane region" description="Helical" evidence="2">
    <location>
        <begin position="873"/>
        <end position="895"/>
    </location>
</feature>
<keyword evidence="2" id="KW-0812">Transmembrane</keyword>
<dbReference type="OrthoDB" id="9757876at2"/>
<organism evidence="3 4">
    <name type="scientific">Virgibacillus necropolis</name>
    <dbReference type="NCBI Taxonomy" id="163877"/>
    <lineage>
        <taxon>Bacteria</taxon>
        <taxon>Bacillati</taxon>
        <taxon>Bacillota</taxon>
        <taxon>Bacilli</taxon>
        <taxon>Bacillales</taxon>
        <taxon>Bacillaceae</taxon>
        <taxon>Virgibacillus</taxon>
    </lineage>
</organism>
<dbReference type="SUPFAM" id="SSF82714">
    <property type="entry name" value="Multidrug efflux transporter AcrB TolC docking domain, DN and DC subdomains"/>
    <property type="match status" value="2"/>
</dbReference>
<protein>
    <submittedName>
        <fullName evidence="3">Swarming motility protein SwrC</fullName>
    </submittedName>
</protein>
<dbReference type="KEGG" id="vne:CFK40_00270"/>
<feature type="compositionally biased region" description="Low complexity" evidence="1">
    <location>
        <begin position="249"/>
        <end position="261"/>
    </location>
</feature>
<dbReference type="Pfam" id="PF00873">
    <property type="entry name" value="ACR_tran"/>
    <property type="match status" value="1"/>
</dbReference>
<feature type="transmembrane region" description="Helical" evidence="2">
    <location>
        <begin position="380"/>
        <end position="400"/>
    </location>
</feature>
<proteinExistence type="predicted"/>
<feature type="transmembrane region" description="Helical" evidence="2">
    <location>
        <begin position="354"/>
        <end position="373"/>
    </location>
</feature>
<accession>A0A221M7E2</accession>
<dbReference type="PRINTS" id="PR00702">
    <property type="entry name" value="ACRIFLAVINRP"/>
</dbReference>
<feature type="transmembrane region" description="Helical" evidence="2">
    <location>
        <begin position="454"/>
        <end position="474"/>
    </location>
</feature>
<dbReference type="EMBL" id="CP022437">
    <property type="protein sequence ID" value="ASN03566.1"/>
    <property type="molecule type" value="Genomic_DNA"/>
</dbReference>
<dbReference type="AlphaFoldDB" id="A0A221M7E2"/>
<dbReference type="InterPro" id="IPR001036">
    <property type="entry name" value="Acrflvin-R"/>
</dbReference>
<feature type="transmembrane region" description="Helical" evidence="2">
    <location>
        <begin position="551"/>
        <end position="576"/>
    </location>
</feature>
<dbReference type="RefSeq" id="WP_089530140.1">
    <property type="nucleotide sequence ID" value="NZ_CP022437.1"/>
</dbReference>
<dbReference type="SUPFAM" id="SSF82693">
    <property type="entry name" value="Multidrug efflux transporter AcrB pore domain, PN1, PN2, PC1 and PC2 subdomains"/>
    <property type="match status" value="2"/>
</dbReference>
<keyword evidence="2" id="KW-0472">Membrane</keyword>
<feature type="compositionally biased region" description="Polar residues" evidence="1">
    <location>
        <begin position="262"/>
        <end position="272"/>
    </location>
</feature>
<dbReference type="SUPFAM" id="SSF82866">
    <property type="entry name" value="Multidrug efflux transporter AcrB transmembrane domain"/>
    <property type="match status" value="2"/>
</dbReference>
<evidence type="ECO:0000256" key="1">
    <source>
        <dbReference type="SAM" id="MobiDB-lite"/>
    </source>
</evidence>